<sequence length="61" mass="7145">NYRLKGYLLSRINAENVKGGTMTKTELILKQTCPHWKKTLHEYYQQQIILHLASEEAQKEG</sequence>
<feature type="non-terminal residue" evidence="1">
    <location>
        <position position="1"/>
    </location>
</feature>
<dbReference type="EMBL" id="CAJVQC010073930">
    <property type="protein sequence ID" value="CAG8812657.1"/>
    <property type="molecule type" value="Genomic_DNA"/>
</dbReference>
<evidence type="ECO:0000313" key="2">
    <source>
        <dbReference type="Proteomes" id="UP000789920"/>
    </source>
</evidence>
<organism evidence="1 2">
    <name type="scientific">Racocetra persica</name>
    <dbReference type="NCBI Taxonomy" id="160502"/>
    <lineage>
        <taxon>Eukaryota</taxon>
        <taxon>Fungi</taxon>
        <taxon>Fungi incertae sedis</taxon>
        <taxon>Mucoromycota</taxon>
        <taxon>Glomeromycotina</taxon>
        <taxon>Glomeromycetes</taxon>
        <taxon>Diversisporales</taxon>
        <taxon>Gigasporaceae</taxon>
        <taxon>Racocetra</taxon>
    </lineage>
</organism>
<gene>
    <name evidence="1" type="ORF">RPERSI_LOCUS23577</name>
</gene>
<dbReference type="Proteomes" id="UP000789920">
    <property type="component" value="Unassembled WGS sequence"/>
</dbReference>
<comment type="caution">
    <text evidence="1">The sequence shown here is derived from an EMBL/GenBank/DDBJ whole genome shotgun (WGS) entry which is preliminary data.</text>
</comment>
<feature type="non-terminal residue" evidence="1">
    <location>
        <position position="61"/>
    </location>
</feature>
<name>A0ACA9RUZ3_9GLOM</name>
<proteinExistence type="predicted"/>
<accession>A0ACA9RUZ3</accession>
<reference evidence="1" key="1">
    <citation type="submission" date="2021-06" db="EMBL/GenBank/DDBJ databases">
        <authorList>
            <person name="Kallberg Y."/>
            <person name="Tangrot J."/>
            <person name="Rosling A."/>
        </authorList>
    </citation>
    <scope>NUCLEOTIDE SEQUENCE</scope>
    <source>
        <strain evidence="1">MA461A</strain>
    </source>
</reference>
<protein>
    <submittedName>
        <fullName evidence="1">29673_t:CDS:1</fullName>
    </submittedName>
</protein>
<keyword evidence="2" id="KW-1185">Reference proteome</keyword>
<evidence type="ECO:0000313" key="1">
    <source>
        <dbReference type="EMBL" id="CAG8812657.1"/>
    </source>
</evidence>